<dbReference type="GeneID" id="8246681"/>
<keyword evidence="1" id="KW-0732">Signal</keyword>
<evidence type="ECO:0000313" key="3">
    <source>
        <dbReference type="Proteomes" id="UP000002009"/>
    </source>
</evidence>
<reference evidence="2 3" key="1">
    <citation type="journal article" date="2009" name="Science">
        <title>Green evolution and dynamic adaptations revealed by genomes of the marine picoeukaryotes Micromonas.</title>
        <authorList>
            <person name="Worden A.Z."/>
            <person name="Lee J.H."/>
            <person name="Mock T."/>
            <person name="Rouze P."/>
            <person name="Simmons M.P."/>
            <person name="Aerts A.L."/>
            <person name="Allen A.E."/>
            <person name="Cuvelier M.L."/>
            <person name="Derelle E."/>
            <person name="Everett M.V."/>
            <person name="Foulon E."/>
            <person name="Grimwood J."/>
            <person name="Gundlach H."/>
            <person name="Henrissat B."/>
            <person name="Napoli C."/>
            <person name="McDonald S.M."/>
            <person name="Parker M.S."/>
            <person name="Rombauts S."/>
            <person name="Salamov A."/>
            <person name="Von Dassow P."/>
            <person name="Badger J.H."/>
            <person name="Coutinho P.M."/>
            <person name="Demir E."/>
            <person name="Dubchak I."/>
            <person name="Gentemann C."/>
            <person name="Eikrem W."/>
            <person name="Gready J.E."/>
            <person name="John U."/>
            <person name="Lanier W."/>
            <person name="Lindquist E.A."/>
            <person name="Lucas S."/>
            <person name="Mayer K.F."/>
            <person name="Moreau H."/>
            <person name="Not F."/>
            <person name="Otillar R."/>
            <person name="Panaud O."/>
            <person name="Pangilinan J."/>
            <person name="Paulsen I."/>
            <person name="Piegu B."/>
            <person name="Poliakov A."/>
            <person name="Robbens S."/>
            <person name="Schmutz J."/>
            <person name="Toulza E."/>
            <person name="Wyss T."/>
            <person name="Zelensky A."/>
            <person name="Zhou K."/>
            <person name="Armbrust E.V."/>
            <person name="Bhattacharya D."/>
            <person name="Goodenough U.W."/>
            <person name="Van de Peer Y."/>
            <person name="Grigoriev I.V."/>
        </authorList>
    </citation>
    <scope>NUCLEOTIDE SEQUENCE [LARGE SCALE GENOMIC DNA]</scope>
    <source>
        <strain evidence="3">RCC299 / NOUM17</strain>
    </source>
</reference>
<gene>
    <name evidence="2" type="ORF">MICPUN_61753</name>
</gene>
<feature type="chain" id="PRO_5002907710" description="VDE lipocalin domain-containing protein" evidence="1">
    <location>
        <begin position="23"/>
        <end position="199"/>
    </location>
</feature>
<dbReference type="EMBL" id="CP001576">
    <property type="protein sequence ID" value="ACO69931.1"/>
    <property type="molecule type" value="Genomic_DNA"/>
</dbReference>
<dbReference type="KEGG" id="mis:MICPUN_61753"/>
<dbReference type="RefSeq" id="XP_002508673.1">
    <property type="nucleotide sequence ID" value="XM_002508627.1"/>
</dbReference>
<protein>
    <recommendedName>
        <fullName evidence="4">VDE lipocalin domain-containing protein</fullName>
    </recommendedName>
</protein>
<proteinExistence type="predicted"/>
<feature type="signal peptide" evidence="1">
    <location>
        <begin position="1"/>
        <end position="22"/>
    </location>
</feature>
<dbReference type="Proteomes" id="UP000002009">
    <property type="component" value="Chromosome 10"/>
</dbReference>
<dbReference type="InParanoid" id="C1FI48"/>
<sequence length="199" mass="22111">MRSPILLLLLGVLLALTPGAEAGKLGKLLWWKHWGKHGHGHRSGSGWWAASATKSDEKGMDHGDMTKMHGDMDMSHMDDDADDDDSQDWWRSKSWRTESWWGKHMSRHGGWKMRSSGRAFGSGQGIRAAKCMVRECGMELQKCRMDMTCRQGVKCAVGCGMGSDDDSRQCSLDCALDNRNDVSTALFGCIVKEGCLPEM</sequence>
<evidence type="ECO:0000313" key="2">
    <source>
        <dbReference type="EMBL" id="ACO69931.1"/>
    </source>
</evidence>
<accession>C1FI48</accession>
<keyword evidence="3" id="KW-1185">Reference proteome</keyword>
<evidence type="ECO:0008006" key="4">
    <source>
        <dbReference type="Google" id="ProtNLM"/>
    </source>
</evidence>
<organism evidence="2 3">
    <name type="scientific">Micromonas commoda (strain RCC299 / NOUM17 / CCMP2709)</name>
    <name type="common">Picoplanktonic green alga</name>
    <dbReference type="NCBI Taxonomy" id="296587"/>
    <lineage>
        <taxon>Eukaryota</taxon>
        <taxon>Viridiplantae</taxon>
        <taxon>Chlorophyta</taxon>
        <taxon>Mamiellophyceae</taxon>
        <taxon>Mamiellales</taxon>
        <taxon>Mamiellaceae</taxon>
        <taxon>Micromonas</taxon>
    </lineage>
</organism>
<name>C1FI48_MICCC</name>
<dbReference type="AlphaFoldDB" id="C1FI48"/>
<evidence type="ECO:0000256" key="1">
    <source>
        <dbReference type="SAM" id="SignalP"/>
    </source>
</evidence>